<dbReference type="OrthoDB" id="9783509at2"/>
<accession>A0A5B8XZR0</accession>
<dbReference type="Proteomes" id="UP000315995">
    <property type="component" value="Chromosome"/>
</dbReference>
<comment type="function">
    <text evidence="5">An accessory protein needed during the final step in the assembly of 30S ribosomal subunit, possibly for assembly of the head region. Essential for efficient processing of 16S rRNA. May be needed both before and after RbfA during the maturation of 16S rRNA. It has affinity for free ribosomal 30S subunits but not for 70S ribosomes.</text>
</comment>
<dbReference type="GO" id="GO:0005840">
    <property type="term" value="C:ribosome"/>
    <property type="evidence" value="ECO:0007669"/>
    <property type="project" value="InterPro"/>
</dbReference>
<dbReference type="NCBIfam" id="TIGR02273">
    <property type="entry name" value="16S_RimM"/>
    <property type="match status" value="1"/>
</dbReference>
<organism evidence="7 8">
    <name type="scientific">Persicimonas caeni</name>
    <dbReference type="NCBI Taxonomy" id="2292766"/>
    <lineage>
        <taxon>Bacteria</taxon>
        <taxon>Deltaproteobacteria</taxon>
        <taxon>Bradymonadales</taxon>
        <taxon>Bradymonadaceae</taxon>
        <taxon>Persicimonas</taxon>
    </lineage>
</organism>
<dbReference type="InterPro" id="IPR002676">
    <property type="entry name" value="RimM_N"/>
</dbReference>
<dbReference type="Gene3D" id="2.40.30.60">
    <property type="entry name" value="RimM"/>
    <property type="match status" value="1"/>
</dbReference>
<feature type="domain" description="RimM N-terminal" evidence="6">
    <location>
        <begin position="9"/>
        <end position="89"/>
    </location>
</feature>
<dbReference type="EMBL" id="CP041186">
    <property type="protein sequence ID" value="QDG49984.1"/>
    <property type="molecule type" value="Genomic_DNA"/>
</dbReference>
<dbReference type="InterPro" id="IPR036976">
    <property type="entry name" value="RimM_N_sf"/>
</dbReference>
<dbReference type="SUPFAM" id="SSF50447">
    <property type="entry name" value="Translation proteins"/>
    <property type="match status" value="1"/>
</dbReference>
<dbReference type="InterPro" id="IPR011961">
    <property type="entry name" value="RimM"/>
</dbReference>
<comment type="domain">
    <text evidence="5">The PRC barrel domain binds ribosomal protein uS19.</text>
</comment>
<dbReference type="AlphaFoldDB" id="A0A4Y6PNV5"/>
<gene>
    <name evidence="5 7" type="primary">rimM</name>
    <name evidence="7" type="ORF">FIV42_04280</name>
</gene>
<keyword evidence="1 5" id="KW-0963">Cytoplasm</keyword>
<dbReference type="GO" id="GO:0043022">
    <property type="term" value="F:ribosome binding"/>
    <property type="evidence" value="ECO:0007669"/>
    <property type="project" value="InterPro"/>
</dbReference>
<reference evidence="7 8" key="1">
    <citation type="submission" date="2019-06" db="EMBL/GenBank/DDBJ databases">
        <title>Persicimonas caeni gen. nov., sp. nov., a predatory bacterium isolated from solar saltern.</title>
        <authorList>
            <person name="Wang S."/>
        </authorList>
    </citation>
    <scope>NUCLEOTIDE SEQUENCE [LARGE SCALE GENOMIC DNA]</scope>
    <source>
        <strain evidence="7 8">YN101</strain>
    </source>
</reference>
<evidence type="ECO:0000256" key="5">
    <source>
        <dbReference type="HAMAP-Rule" id="MF_00014"/>
    </source>
</evidence>
<dbReference type="InterPro" id="IPR011033">
    <property type="entry name" value="PRC_barrel-like_sf"/>
</dbReference>
<dbReference type="InterPro" id="IPR009000">
    <property type="entry name" value="Transl_B-barrel_sf"/>
</dbReference>
<evidence type="ECO:0000259" key="6">
    <source>
        <dbReference type="Pfam" id="PF01782"/>
    </source>
</evidence>
<comment type="subunit">
    <text evidence="5">Binds ribosomal protein uS19.</text>
</comment>
<keyword evidence="2 5" id="KW-0690">Ribosome biogenesis</keyword>
<evidence type="ECO:0000256" key="3">
    <source>
        <dbReference type="ARBA" id="ARBA00022552"/>
    </source>
</evidence>
<dbReference type="GO" id="GO:0042274">
    <property type="term" value="P:ribosomal small subunit biogenesis"/>
    <property type="evidence" value="ECO:0007669"/>
    <property type="project" value="UniProtKB-UniRule"/>
</dbReference>
<keyword evidence="4 5" id="KW-0143">Chaperone</keyword>
<dbReference type="SUPFAM" id="SSF50346">
    <property type="entry name" value="PRC-barrel domain"/>
    <property type="match status" value="1"/>
</dbReference>
<comment type="similarity">
    <text evidence="5">Belongs to the RimM family.</text>
</comment>
<evidence type="ECO:0000256" key="1">
    <source>
        <dbReference type="ARBA" id="ARBA00022490"/>
    </source>
</evidence>
<keyword evidence="3 5" id="KW-0698">rRNA processing</keyword>
<comment type="subcellular location">
    <subcellularLocation>
        <location evidence="5">Cytoplasm</location>
    </subcellularLocation>
</comment>
<dbReference type="Gene3D" id="2.30.30.240">
    <property type="entry name" value="PRC-barrel domain"/>
    <property type="match status" value="1"/>
</dbReference>
<dbReference type="GO" id="GO:0005737">
    <property type="term" value="C:cytoplasm"/>
    <property type="evidence" value="ECO:0007669"/>
    <property type="project" value="UniProtKB-SubCell"/>
</dbReference>
<dbReference type="PANTHER" id="PTHR33692:SF1">
    <property type="entry name" value="RIBOSOME MATURATION FACTOR RIMM"/>
    <property type="match status" value="1"/>
</dbReference>
<evidence type="ECO:0000256" key="2">
    <source>
        <dbReference type="ARBA" id="ARBA00022517"/>
    </source>
</evidence>
<evidence type="ECO:0000313" key="8">
    <source>
        <dbReference type="Proteomes" id="UP000315995"/>
    </source>
</evidence>
<proteinExistence type="inferred from homology"/>
<dbReference type="PANTHER" id="PTHR33692">
    <property type="entry name" value="RIBOSOME MATURATION FACTOR RIMM"/>
    <property type="match status" value="1"/>
</dbReference>
<dbReference type="GO" id="GO:0006364">
    <property type="term" value="P:rRNA processing"/>
    <property type="evidence" value="ECO:0007669"/>
    <property type="project" value="UniProtKB-UniRule"/>
</dbReference>
<evidence type="ECO:0000256" key="4">
    <source>
        <dbReference type="ARBA" id="ARBA00023186"/>
    </source>
</evidence>
<dbReference type="Pfam" id="PF01782">
    <property type="entry name" value="RimM"/>
    <property type="match status" value="1"/>
</dbReference>
<sequence>MADRELIQTGTFGRAHGVRGEIRYFPVNPGSDLFEVGSRVFARRGDQDFPLTVARARRANKFDIVQFDEVADRDEAEALTNLEVFVDAEVLPELEEDEFYQKDLVEREVLILLAEEGPSRSIGEVGGFFETGANDVMVVHMSDGSKLFVPMIEDAVADLDHDGAVLLQPLDHWAPEGTELP</sequence>
<accession>A0A4Y6PNV5</accession>
<dbReference type="HAMAP" id="MF_00014">
    <property type="entry name" value="Ribosome_mat_RimM"/>
    <property type="match status" value="1"/>
</dbReference>
<evidence type="ECO:0000313" key="7">
    <source>
        <dbReference type="EMBL" id="QDG49984.1"/>
    </source>
</evidence>
<keyword evidence="8" id="KW-1185">Reference proteome</keyword>
<protein>
    <recommendedName>
        <fullName evidence="5">Ribosome maturation factor RimM</fullName>
    </recommendedName>
</protein>
<name>A0A4Y6PNV5_PERCE</name>
<dbReference type="RefSeq" id="WP_141196480.1">
    <property type="nucleotide sequence ID" value="NZ_CP041186.1"/>
</dbReference>